<dbReference type="OrthoDB" id="62952at2759"/>
<sequence length="158" mass="17733">MACSPSTEAPCAPPSTGDTTREDAISPPGMTLPNQSETPAEVPPRQASGDSEEERPCAFLGIPAELRNRIYREALVPKADTDRDTISISPGYDDTLRELPPEPPLLRTCKQIREEATSIYEQENQFFVELEDFDVRNVQRWWSTFQRPEKVSITIVPV</sequence>
<feature type="region of interest" description="Disordered" evidence="1">
    <location>
        <begin position="82"/>
        <end position="103"/>
    </location>
</feature>
<comment type="caution">
    <text evidence="2">The sequence shown here is derived from an EMBL/GenBank/DDBJ whole genome shotgun (WGS) entry which is preliminary data.</text>
</comment>
<proteinExistence type="predicted"/>
<evidence type="ECO:0000313" key="2">
    <source>
        <dbReference type="EMBL" id="KAF7194691.1"/>
    </source>
</evidence>
<evidence type="ECO:0000256" key="1">
    <source>
        <dbReference type="SAM" id="MobiDB-lite"/>
    </source>
</evidence>
<gene>
    <name evidence="2" type="ORF">HII31_03953</name>
</gene>
<name>A0A8H6RR27_9PEZI</name>
<protein>
    <submittedName>
        <fullName evidence="2">Uncharacterized protein</fullName>
    </submittedName>
</protein>
<dbReference type="PANTHER" id="PTHR42085">
    <property type="entry name" value="F-BOX DOMAIN-CONTAINING PROTEIN"/>
    <property type="match status" value="1"/>
</dbReference>
<keyword evidence="3" id="KW-1185">Reference proteome</keyword>
<feature type="region of interest" description="Disordered" evidence="1">
    <location>
        <begin position="1"/>
        <end position="57"/>
    </location>
</feature>
<dbReference type="AlphaFoldDB" id="A0A8H6RR27"/>
<reference evidence="2" key="1">
    <citation type="submission" date="2020-04" db="EMBL/GenBank/DDBJ databases">
        <title>Draft genome resource of the tomato pathogen Pseudocercospora fuligena.</title>
        <authorList>
            <person name="Zaccaron A."/>
        </authorList>
    </citation>
    <scope>NUCLEOTIDE SEQUENCE</scope>
    <source>
        <strain evidence="2">PF001</strain>
    </source>
</reference>
<dbReference type="Proteomes" id="UP000660729">
    <property type="component" value="Unassembled WGS sequence"/>
</dbReference>
<dbReference type="PANTHER" id="PTHR42085:SF2">
    <property type="entry name" value="F-BOX DOMAIN-CONTAINING PROTEIN"/>
    <property type="match status" value="1"/>
</dbReference>
<organism evidence="2 3">
    <name type="scientific">Pseudocercospora fuligena</name>
    <dbReference type="NCBI Taxonomy" id="685502"/>
    <lineage>
        <taxon>Eukaryota</taxon>
        <taxon>Fungi</taxon>
        <taxon>Dikarya</taxon>
        <taxon>Ascomycota</taxon>
        <taxon>Pezizomycotina</taxon>
        <taxon>Dothideomycetes</taxon>
        <taxon>Dothideomycetidae</taxon>
        <taxon>Mycosphaerellales</taxon>
        <taxon>Mycosphaerellaceae</taxon>
        <taxon>Pseudocercospora</taxon>
    </lineage>
</organism>
<accession>A0A8H6RR27</accession>
<dbReference type="EMBL" id="JABCIY010000056">
    <property type="protein sequence ID" value="KAF7194691.1"/>
    <property type="molecule type" value="Genomic_DNA"/>
</dbReference>
<evidence type="ECO:0000313" key="3">
    <source>
        <dbReference type="Proteomes" id="UP000660729"/>
    </source>
</evidence>
<dbReference type="InterPro" id="IPR038883">
    <property type="entry name" value="AN11006-like"/>
</dbReference>